<dbReference type="RefSeq" id="WP_006716982.1">
    <property type="nucleotide sequence ID" value="NZ_CP007032.1"/>
</dbReference>
<dbReference type="InterPro" id="IPR051448">
    <property type="entry name" value="CdaR-like_regulators"/>
</dbReference>
<evidence type="ECO:0000313" key="5">
    <source>
        <dbReference type="Proteomes" id="UP000010847"/>
    </source>
</evidence>
<evidence type="ECO:0000313" key="4">
    <source>
        <dbReference type="EMBL" id="AHF08167.1"/>
    </source>
</evidence>
<sequence length="402" mass="46683">MDELLNFQNELLDKLVSGGGLRELAQHISTFLKKEVLIINPSHRVLVSTISNEDFSQGKLLKMAMVVPIPDRTKIFIGEQEVEVLVCELSNAEKRWGFLLVCEPGLDENSQIKTVAHQARVACVLELQKQEELLESNRQYRDAFLFDLLYGNMDDPAEIITRGKFWGWDLQLPQVVAVFELEDFELYSTDRHLLKILCEIVQTVIEALDMKAILFQKNEEVVLALPLENKDYHEGKAIFKMIINKMRALSEEHLNSREVRVGIGKKYTNPTELFRSYQEAKVASKLGSLLNDQNHTSFFRDLGIARILYNHDRQELEAFYGETLEALEQYDKSQKNELMETLEKYIANRCDLKETAEALFLHPNTLRYRLKRIEEVLEIDIKDFDTILSFMVAFKIKYLQKL</sequence>
<evidence type="ECO:0000259" key="3">
    <source>
        <dbReference type="Pfam" id="PF17853"/>
    </source>
</evidence>
<dbReference type="InterPro" id="IPR041522">
    <property type="entry name" value="CdaR_GGDEF"/>
</dbReference>
<dbReference type="PANTHER" id="PTHR33744:SF1">
    <property type="entry name" value="DNA-BINDING TRANSCRIPTIONAL ACTIVATOR ADER"/>
    <property type="match status" value="1"/>
</dbReference>
<comment type="similarity">
    <text evidence="1">Belongs to the CdaR family.</text>
</comment>
<dbReference type="KEGG" id="dmt:DESME_14870"/>
<accession>W0EBQ4</accession>
<dbReference type="Proteomes" id="UP000010847">
    <property type="component" value="Chromosome"/>
</dbReference>
<feature type="domain" description="PucR C-terminal helix-turn-helix" evidence="2">
    <location>
        <begin position="338"/>
        <end position="396"/>
    </location>
</feature>
<evidence type="ECO:0000259" key="2">
    <source>
        <dbReference type="Pfam" id="PF13556"/>
    </source>
</evidence>
<dbReference type="STRING" id="871968.DESME_14870"/>
<dbReference type="EMBL" id="CP007032">
    <property type="protein sequence ID" value="AHF08167.1"/>
    <property type="molecule type" value="Genomic_DNA"/>
</dbReference>
<dbReference type="PANTHER" id="PTHR33744">
    <property type="entry name" value="CARBOHYDRATE DIACID REGULATOR"/>
    <property type="match status" value="1"/>
</dbReference>
<organism evidence="4 5">
    <name type="scientific">Desulfitobacterium metallireducens DSM 15288</name>
    <dbReference type="NCBI Taxonomy" id="871968"/>
    <lineage>
        <taxon>Bacteria</taxon>
        <taxon>Bacillati</taxon>
        <taxon>Bacillota</taxon>
        <taxon>Clostridia</taxon>
        <taxon>Eubacteriales</taxon>
        <taxon>Desulfitobacteriaceae</taxon>
        <taxon>Desulfitobacterium</taxon>
    </lineage>
</organism>
<proteinExistence type="inferred from homology"/>
<dbReference type="HOGENOM" id="CLU_017436_3_1_9"/>
<gene>
    <name evidence="4" type="ORF">DESME_14870</name>
</gene>
<name>W0EBQ4_9FIRM</name>
<dbReference type="Pfam" id="PF13556">
    <property type="entry name" value="HTH_30"/>
    <property type="match status" value="1"/>
</dbReference>
<evidence type="ECO:0000256" key="1">
    <source>
        <dbReference type="ARBA" id="ARBA00006754"/>
    </source>
</evidence>
<dbReference type="Pfam" id="PF17853">
    <property type="entry name" value="GGDEF_2"/>
    <property type="match status" value="1"/>
</dbReference>
<dbReference type="InterPro" id="IPR042070">
    <property type="entry name" value="PucR_C-HTH_sf"/>
</dbReference>
<dbReference type="Gene3D" id="1.10.10.2840">
    <property type="entry name" value="PucR C-terminal helix-turn-helix domain"/>
    <property type="match status" value="1"/>
</dbReference>
<protein>
    <submittedName>
        <fullName evidence="4">Transcriptional regulator</fullName>
    </submittedName>
</protein>
<dbReference type="eggNOG" id="COG3835">
    <property type="taxonomic scope" value="Bacteria"/>
</dbReference>
<feature type="domain" description="CdaR GGDEF-like" evidence="3">
    <location>
        <begin position="151"/>
        <end position="283"/>
    </location>
</feature>
<reference evidence="4 5" key="1">
    <citation type="submission" date="2013-12" db="EMBL/GenBank/DDBJ databases">
        <authorList>
            <consortium name="DOE Joint Genome Institute"/>
            <person name="Smidt H."/>
            <person name="Huntemann M."/>
            <person name="Han J."/>
            <person name="Chen A."/>
            <person name="Kyrpides N."/>
            <person name="Mavromatis K."/>
            <person name="Markowitz V."/>
            <person name="Palaniappan K."/>
            <person name="Ivanova N."/>
            <person name="Schaumberg A."/>
            <person name="Pati A."/>
            <person name="Liolios K."/>
            <person name="Nordberg H.P."/>
            <person name="Cantor M.N."/>
            <person name="Hua S.X."/>
            <person name="Woyke T."/>
        </authorList>
    </citation>
    <scope>NUCLEOTIDE SEQUENCE [LARGE SCALE GENOMIC DNA]</scope>
    <source>
        <strain evidence="5">DSM 15288</strain>
    </source>
</reference>
<dbReference type="AlphaFoldDB" id="W0EBQ4"/>
<dbReference type="InterPro" id="IPR025736">
    <property type="entry name" value="PucR_C-HTH_dom"/>
</dbReference>
<keyword evidence="5" id="KW-1185">Reference proteome</keyword>